<organism evidence="1 2">
    <name type="scientific">Wickerhamomyces pijperi</name>
    <name type="common">Yeast</name>
    <name type="synonym">Pichia pijperi</name>
    <dbReference type="NCBI Taxonomy" id="599730"/>
    <lineage>
        <taxon>Eukaryota</taxon>
        <taxon>Fungi</taxon>
        <taxon>Dikarya</taxon>
        <taxon>Ascomycota</taxon>
        <taxon>Saccharomycotina</taxon>
        <taxon>Saccharomycetes</taxon>
        <taxon>Phaffomycetales</taxon>
        <taxon>Wickerhamomycetaceae</taxon>
        <taxon>Wickerhamomyces</taxon>
    </lineage>
</organism>
<dbReference type="Proteomes" id="UP000774326">
    <property type="component" value="Unassembled WGS sequence"/>
</dbReference>
<accession>A0A9P8TL88</accession>
<name>A0A9P8TL88_WICPI</name>
<reference evidence="1" key="1">
    <citation type="journal article" date="2021" name="Open Biol.">
        <title>Shared evolutionary footprints suggest mitochondrial oxidative damage underlies multiple complex I losses in fungi.</title>
        <authorList>
            <person name="Schikora-Tamarit M.A."/>
            <person name="Marcet-Houben M."/>
            <person name="Nosek J."/>
            <person name="Gabaldon T."/>
        </authorList>
    </citation>
    <scope>NUCLEOTIDE SEQUENCE</scope>
    <source>
        <strain evidence="1">CBS2887</strain>
    </source>
</reference>
<protein>
    <submittedName>
        <fullName evidence="1">Uncharacterized protein</fullName>
    </submittedName>
</protein>
<comment type="caution">
    <text evidence="1">The sequence shown here is derived from an EMBL/GenBank/DDBJ whole genome shotgun (WGS) entry which is preliminary data.</text>
</comment>
<evidence type="ECO:0000313" key="1">
    <source>
        <dbReference type="EMBL" id="KAH3682431.1"/>
    </source>
</evidence>
<gene>
    <name evidence="1" type="ORF">WICPIJ_006617</name>
</gene>
<keyword evidence="2" id="KW-1185">Reference proteome</keyword>
<proteinExistence type="predicted"/>
<evidence type="ECO:0000313" key="2">
    <source>
        <dbReference type="Proteomes" id="UP000774326"/>
    </source>
</evidence>
<dbReference type="EMBL" id="JAEUBG010003692">
    <property type="protein sequence ID" value="KAH3682431.1"/>
    <property type="molecule type" value="Genomic_DNA"/>
</dbReference>
<sequence length="107" mass="12384">MNKKAVQYSNFQNPKMISGLRKKKLDSLDPLLERISIGRRKVMEIGMNNEMRIIKLKLTLGCVLKEMNLFKTNVESITVAILNNMSERIILRVEAVDTIEQHKLKDI</sequence>
<reference evidence="1" key="2">
    <citation type="submission" date="2021-01" db="EMBL/GenBank/DDBJ databases">
        <authorList>
            <person name="Schikora-Tamarit M.A."/>
        </authorList>
    </citation>
    <scope>NUCLEOTIDE SEQUENCE</scope>
    <source>
        <strain evidence="1">CBS2887</strain>
    </source>
</reference>
<dbReference type="AlphaFoldDB" id="A0A9P8TL88"/>